<feature type="region of interest" description="Disordered" evidence="1">
    <location>
        <begin position="23"/>
        <end position="54"/>
    </location>
</feature>
<dbReference type="AlphaFoldDB" id="A0A366CW58"/>
<dbReference type="Proteomes" id="UP000252586">
    <property type="component" value="Unassembled WGS sequence"/>
</dbReference>
<dbReference type="OrthoDB" id="4559282at2"/>
<feature type="signal peptide" evidence="2">
    <location>
        <begin position="1"/>
        <end position="21"/>
    </location>
</feature>
<evidence type="ECO:0000256" key="2">
    <source>
        <dbReference type="SAM" id="SignalP"/>
    </source>
</evidence>
<evidence type="ECO:0000313" key="4">
    <source>
        <dbReference type="Proteomes" id="UP000252586"/>
    </source>
</evidence>
<dbReference type="PROSITE" id="PS51257">
    <property type="entry name" value="PROKAR_LIPOPROTEIN"/>
    <property type="match status" value="1"/>
</dbReference>
<keyword evidence="2" id="KW-0732">Signal</keyword>
<feature type="compositionally biased region" description="Low complexity" evidence="1">
    <location>
        <begin position="29"/>
        <end position="49"/>
    </location>
</feature>
<dbReference type="STRING" id="1210090.GCA_001613185_02420"/>
<feature type="chain" id="PRO_5017082547" description="LppP/LprE lipoprotein" evidence="2">
    <location>
        <begin position="22"/>
        <end position="193"/>
    </location>
</feature>
<reference evidence="3 4" key="1">
    <citation type="submission" date="2018-06" db="EMBL/GenBank/DDBJ databases">
        <title>Genomic Encyclopedia of Type Strains, Phase IV (KMG-IV): sequencing the most valuable type-strain genomes for metagenomic binning, comparative biology and taxonomic classification.</title>
        <authorList>
            <person name="Goeker M."/>
        </authorList>
    </citation>
    <scope>NUCLEOTIDE SEQUENCE [LARGE SCALE GENOMIC DNA]</scope>
    <source>
        <strain evidence="3 4">DSM 44599</strain>
    </source>
</reference>
<accession>A0A366CW58</accession>
<sequence length="193" mass="20017">MTRAALAPLAAVLLLLTGCGGDESPEPDAATPTTTAATTAPTTTAAAPAKSPRGNLVKQIGEEAGMGKPGEAPVLSWTVTGITVDAPCTREFTDPPEAGHFVVASIEAETSPAYPPGLVLNGFHPVNWKVIDAEGFTREDVDTSAALICHGADWPQDLAPGSRYRFSVTLDSPSPTGVLVFNPTEDGGWEYPF</sequence>
<gene>
    <name evidence="3" type="ORF">DFR74_1258</name>
</gene>
<dbReference type="EMBL" id="QNRE01000025">
    <property type="protein sequence ID" value="RBO82053.1"/>
    <property type="molecule type" value="Genomic_DNA"/>
</dbReference>
<evidence type="ECO:0008006" key="5">
    <source>
        <dbReference type="Google" id="ProtNLM"/>
    </source>
</evidence>
<comment type="caution">
    <text evidence="3">The sequence shown here is derived from an EMBL/GenBank/DDBJ whole genome shotgun (WGS) entry which is preliminary data.</text>
</comment>
<keyword evidence="4" id="KW-1185">Reference proteome</keyword>
<proteinExistence type="predicted"/>
<evidence type="ECO:0000256" key="1">
    <source>
        <dbReference type="SAM" id="MobiDB-lite"/>
    </source>
</evidence>
<dbReference type="RefSeq" id="WP_067507942.1">
    <property type="nucleotide sequence ID" value="NZ_QNRE01000025.1"/>
</dbReference>
<protein>
    <recommendedName>
        <fullName evidence="5">LppP/LprE lipoprotein</fullName>
    </recommendedName>
</protein>
<evidence type="ECO:0000313" key="3">
    <source>
        <dbReference type="EMBL" id="RBO82053.1"/>
    </source>
</evidence>
<name>A0A366CW58_9NOCA</name>
<organism evidence="3 4">
    <name type="scientific">Nocardia puris</name>
    <dbReference type="NCBI Taxonomy" id="208602"/>
    <lineage>
        <taxon>Bacteria</taxon>
        <taxon>Bacillati</taxon>
        <taxon>Actinomycetota</taxon>
        <taxon>Actinomycetes</taxon>
        <taxon>Mycobacteriales</taxon>
        <taxon>Nocardiaceae</taxon>
        <taxon>Nocardia</taxon>
    </lineage>
</organism>